<keyword evidence="1" id="KW-1185">Reference proteome</keyword>
<organism evidence="1 2">
    <name type="scientific">Steinernema glaseri</name>
    <dbReference type="NCBI Taxonomy" id="37863"/>
    <lineage>
        <taxon>Eukaryota</taxon>
        <taxon>Metazoa</taxon>
        <taxon>Ecdysozoa</taxon>
        <taxon>Nematoda</taxon>
        <taxon>Chromadorea</taxon>
        <taxon>Rhabditida</taxon>
        <taxon>Tylenchina</taxon>
        <taxon>Panagrolaimomorpha</taxon>
        <taxon>Strongyloidoidea</taxon>
        <taxon>Steinernematidae</taxon>
        <taxon>Steinernema</taxon>
    </lineage>
</organism>
<evidence type="ECO:0000313" key="1">
    <source>
        <dbReference type="Proteomes" id="UP000095287"/>
    </source>
</evidence>
<accession>A0A1I7ZSP6</accession>
<reference evidence="2" key="1">
    <citation type="submission" date="2016-11" db="UniProtKB">
        <authorList>
            <consortium name="WormBaseParasite"/>
        </authorList>
    </citation>
    <scope>IDENTIFICATION</scope>
</reference>
<name>A0A1I7ZSP6_9BILA</name>
<dbReference type="Proteomes" id="UP000095287">
    <property type="component" value="Unplaced"/>
</dbReference>
<dbReference type="AlphaFoldDB" id="A0A1I7ZSP6"/>
<evidence type="ECO:0000313" key="2">
    <source>
        <dbReference type="WBParaSite" id="L893_g29432.t1"/>
    </source>
</evidence>
<proteinExistence type="predicted"/>
<protein>
    <submittedName>
        <fullName evidence="2">Uncharacterized protein</fullName>
    </submittedName>
</protein>
<sequence>MFFPTMKPWSRPVTQDGSDSKWSVCEFIIAKGDETPPPPPCNPMISVTHIRLFWRRRRLRPSTVITDQNNRRPPFRRSPQSAYQFPLVQGRRAVIRAPDYASNPQKSASVKLL</sequence>
<dbReference type="WBParaSite" id="L893_g29432.t1">
    <property type="protein sequence ID" value="L893_g29432.t1"/>
    <property type="gene ID" value="L893_g29432"/>
</dbReference>